<dbReference type="FunFam" id="3.40.50.40:FF:000001">
    <property type="entry name" value="L-asparaginase 1"/>
    <property type="match status" value="1"/>
</dbReference>
<dbReference type="NCBIfam" id="TIGR00519">
    <property type="entry name" value="asnASE_I"/>
    <property type="match status" value="1"/>
</dbReference>
<dbReference type="PRINTS" id="PR00139">
    <property type="entry name" value="ASNGLNASE"/>
</dbReference>
<dbReference type="PIRSF" id="PIRSF001220">
    <property type="entry name" value="L-ASNase_gatD"/>
    <property type="match status" value="1"/>
</dbReference>
<dbReference type="InterPro" id="IPR006034">
    <property type="entry name" value="Asparaginase/glutaminase-like"/>
</dbReference>
<dbReference type="EMBL" id="SACQ01000006">
    <property type="protein sequence ID" value="RVU29978.1"/>
    <property type="molecule type" value="Genomic_DNA"/>
</dbReference>
<dbReference type="InterPro" id="IPR037152">
    <property type="entry name" value="L-asparaginase_N_sf"/>
</dbReference>
<feature type="domain" description="Asparaginase/glutaminase C-terminal" evidence="8">
    <location>
        <begin position="209"/>
        <end position="326"/>
    </location>
</feature>
<dbReference type="InterPro" id="IPR027474">
    <property type="entry name" value="L-asparaginase_N"/>
</dbReference>
<evidence type="ECO:0000259" key="8">
    <source>
        <dbReference type="Pfam" id="PF17763"/>
    </source>
</evidence>
<gene>
    <name evidence="9" type="ORF">EOE65_13030</name>
</gene>
<dbReference type="SMART" id="SM00870">
    <property type="entry name" value="Asparaginase"/>
    <property type="match status" value="1"/>
</dbReference>
<feature type="active site" evidence="6">
    <location>
        <position position="91"/>
    </location>
</feature>
<keyword evidence="3 9" id="KW-0378">Hydrolase</keyword>
<dbReference type="InterPro" id="IPR027473">
    <property type="entry name" value="L-asparaginase_C"/>
</dbReference>
<evidence type="ECO:0000313" key="10">
    <source>
        <dbReference type="Proteomes" id="UP000282818"/>
    </source>
</evidence>
<organism evidence="9 10">
    <name type="scientific">Neptunomonas marina</name>
    <dbReference type="NCBI Taxonomy" id="1815562"/>
    <lineage>
        <taxon>Bacteria</taxon>
        <taxon>Pseudomonadati</taxon>
        <taxon>Pseudomonadota</taxon>
        <taxon>Gammaproteobacteria</taxon>
        <taxon>Oceanospirillales</taxon>
        <taxon>Oceanospirillaceae</taxon>
        <taxon>Neptunomonas</taxon>
    </lineage>
</organism>
<keyword evidence="10" id="KW-1185">Reference proteome</keyword>
<comment type="similarity">
    <text evidence="1">Belongs to the asparaginase 1 family.</text>
</comment>
<reference evidence="9 10" key="1">
    <citation type="submission" date="2019-01" db="EMBL/GenBank/DDBJ databases">
        <authorList>
            <person name="Chen W.-M."/>
        </authorList>
    </citation>
    <scope>NUCLEOTIDE SEQUENCE [LARGE SCALE GENOMIC DNA]</scope>
    <source>
        <strain evidence="9 10">HPM-16</strain>
    </source>
</reference>
<accession>A0A437Q637</accession>
<dbReference type="EC" id="3.5.1.1" evidence="2"/>
<evidence type="ECO:0000256" key="1">
    <source>
        <dbReference type="ARBA" id="ARBA00010518"/>
    </source>
</evidence>
<sequence>MNNDKILFIYTGGTIGSWPTPQGYVPKHGFDALIDQQLGDAAHEALGNYDLVELDELLDSSNIQPNDWTRLAEMVVRRYEDYSGFVILHGTDTMAYSASALSFMLRGLTKPVILTGAQIPLSQPRTDAVRNLLDAVHYARHSALHEVAICFGGRLIRGNRATKAHTSALQAFDSPNFPLLSEAGIQPLPVSSNLPEQPLRFMLPSKPSRVAQLALYPGIIDEQIDAVLNNPDIAAVVLQTFGAGNPPDRNQHLMNRLAEANQRGVIVVNSTLCHGGPVVQGTYATGARLKALNVISGQDMTLEAAFCKLHYLLGRNLPTQEVRELMGQSLAGEITLAED</sequence>
<dbReference type="Pfam" id="PF00710">
    <property type="entry name" value="Asparaginase"/>
    <property type="match status" value="1"/>
</dbReference>
<dbReference type="InterPro" id="IPR006033">
    <property type="entry name" value="AsnA_fam"/>
</dbReference>
<evidence type="ECO:0000256" key="2">
    <source>
        <dbReference type="ARBA" id="ARBA00012920"/>
    </source>
</evidence>
<comment type="caution">
    <text evidence="9">The sequence shown here is derived from an EMBL/GenBank/DDBJ whole genome shotgun (WGS) entry which is preliminary data.</text>
</comment>
<dbReference type="Proteomes" id="UP000282818">
    <property type="component" value="Unassembled WGS sequence"/>
</dbReference>
<feature type="domain" description="L-asparaginase N-terminal" evidence="7">
    <location>
        <begin position="5"/>
        <end position="183"/>
    </location>
</feature>
<dbReference type="Pfam" id="PF17763">
    <property type="entry name" value="Asparaginase_C"/>
    <property type="match status" value="1"/>
</dbReference>
<dbReference type="PIRSF" id="PIRSF500176">
    <property type="entry name" value="L_ASNase"/>
    <property type="match status" value="1"/>
</dbReference>
<dbReference type="PANTHER" id="PTHR11707">
    <property type="entry name" value="L-ASPARAGINASE"/>
    <property type="match status" value="1"/>
</dbReference>
<dbReference type="InterPro" id="IPR027475">
    <property type="entry name" value="Asparaginase/glutaminase_AS2"/>
</dbReference>
<dbReference type="SUPFAM" id="SSF53774">
    <property type="entry name" value="Glutaminase/Asparaginase"/>
    <property type="match status" value="1"/>
</dbReference>
<feature type="active site" description="O-isoaspartyl threonine intermediate" evidence="4">
    <location>
        <position position="14"/>
    </location>
</feature>
<dbReference type="FunFam" id="3.40.50.1170:FF:000001">
    <property type="entry name" value="L-asparaginase 2"/>
    <property type="match status" value="1"/>
</dbReference>
<evidence type="ECO:0000256" key="4">
    <source>
        <dbReference type="PIRSR" id="PIRSR001220-1"/>
    </source>
</evidence>
<proteinExistence type="inferred from homology"/>
<dbReference type="GO" id="GO:0004067">
    <property type="term" value="F:asparaginase activity"/>
    <property type="evidence" value="ECO:0007669"/>
    <property type="project" value="UniProtKB-UniRule"/>
</dbReference>
<evidence type="ECO:0000259" key="7">
    <source>
        <dbReference type="Pfam" id="PF00710"/>
    </source>
</evidence>
<feature type="binding site" evidence="5">
    <location>
        <position position="60"/>
    </location>
    <ligand>
        <name>substrate</name>
    </ligand>
</feature>
<evidence type="ECO:0000313" key="9">
    <source>
        <dbReference type="EMBL" id="RVU29978.1"/>
    </source>
</evidence>
<dbReference type="Gene3D" id="3.40.50.40">
    <property type="match status" value="1"/>
</dbReference>
<dbReference type="GO" id="GO:0009066">
    <property type="term" value="P:aspartate family amino acid metabolic process"/>
    <property type="evidence" value="ECO:0007669"/>
    <property type="project" value="UniProtKB-ARBA"/>
</dbReference>
<dbReference type="SFLD" id="SFLDS00057">
    <property type="entry name" value="Glutaminase/Asparaginase"/>
    <property type="match status" value="1"/>
</dbReference>
<evidence type="ECO:0000256" key="3">
    <source>
        <dbReference type="ARBA" id="ARBA00022801"/>
    </source>
</evidence>
<protein>
    <recommendedName>
        <fullName evidence="2">asparaginase</fullName>
        <ecNumber evidence="2">3.5.1.1</ecNumber>
    </recommendedName>
</protein>
<dbReference type="Gene3D" id="3.40.50.1170">
    <property type="entry name" value="L-asparaginase, N-terminal domain"/>
    <property type="match status" value="1"/>
</dbReference>
<name>A0A437Q637_9GAMM</name>
<dbReference type="PANTHER" id="PTHR11707:SF28">
    <property type="entry name" value="60 KDA LYSOPHOSPHOLIPASE"/>
    <property type="match status" value="1"/>
</dbReference>
<dbReference type="PROSITE" id="PS51732">
    <property type="entry name" value="ASN_GLN_ASE_3"/>
    <property type="match status" value="1"/>
</dbReference>
<dbReference type="InterPro" id="IPR040919">
    <property type="entry name" value="Asparaginase_C"/>
</dbReference>
<dbReference type="CDD" id="cd08963">
    <property type="entry name" value="L-asparaginase_I"/>
    <property type="match status" value="1"/>
</dbReference>
<dbReference type="PROSITE" id="PS00917">
    <property type="entry name" value="ASN_GLN_ASE_2"/>
    <property type="match status" value="1"/>
</dbReference>
<dbReference type="RefSeq" id="WP_127694763.1">
    <property type="nucleotide sequence ID" value="NZ_SACQ01000006.1"/>
</dbReference>
<dbReference type="InterPro" id="IPR041725">
    <property type="entry name" value="L-asparaginase_I"/>
</dbReference>
<feature type="binding site" evidence="5">
    <location>
        <begin position="91"/>
        <end position="92"/>
    </location>
    <ligand>
        <name>substrate</name>
    </ligand>
</feature>
<evidence type="ECO:0000256" key="6">
    <source>
        <dbReference type="PROSITE-ProRule" id="PRU10100"/>
    </source>
</evidence>
<dbReference type="AlphaFoldDB" id="A0A437Q637"/>
<dbReference type="InterPro" id="IPR036152">
    <property type="entry name" value="Asp/glu_Ase-like_sf"/>
</dbReference>
<evidence type="ECO:0000256" key="5">
    <source>
        <dbReference type="PIRSR" id="PIRSR001220-2"/>
    </source>
</evidence>